<feature type="active site" evidence="16">
    <location>
        <position position="388"/>
    </location>
</feature>
<feature type="binding site" evidence="16">
    <location>
        <position position="305"/>
    </location>
    <ligand>
        <name>L-glutamine</name>
        <dbReference type="ChEBI" id="CHEBI:58359"/>
    </ligand>
</feature>
<dbReference type="SUPFAM" id="SSF52335">
    <property type="entry name" value="Methylglyoxal synthase-like"/>
    <property type="match status" value="1"/>
</dbReference>
<organism evidence="19 20">
    <name type="scientific">Petrimonas mucosa</name>
    <dbReference type="NCBI Taxonomy" id="1642646"/>
    <lineage>
        <taxon>Bacteria</taxon>
        <taxon>Pseudomonadati</taxon>
        <taxon>Bacteroidota</taxon>
        <taxon>Bacteroidia</taxon>
        <taxon>Bacteroidales</taxon>
        <taxon>Dysgonomonadaceae</taxon>
        <taxon>Petrimonas</taxon>
    </lineage>
</organism>
<dbReference type="GO" id="GO:0004359">
    <property type="term" value="F:glutaminase activity"/>
    <property type="evidence" value="ECO:0007669"/>
    <property type="project" value="RHEA"/>
</dbReference>
<comment type="catalytic activity">
    <reaction evidence="15 16">
        <text>hydrogencarbonate + L-glutamine + 2 ATP + H2O = carbamoyl phosphate + L-glutamate + 2 ADP + phosphate + 2 H(+)</text>
        <dbReference type="Rhea" id="RHEA:18633"/>
        <dbReference type="ChEBI" id="CHEBI:15377"/>
        <dbReference type="ChEBI" id="CHEBI:15378"/>
        <dbReference type="ChEBI" id="CHEBI:17544"/>
        <dbReference type="ChEBI" id="CHEBI:29985"/>
        <dbReference type="ChEBI" id="CHEBI:30616"/>
        <dbReference type="ChEBI" id="CHEBI:43474"/>
        <dbReference type="ChEBI" id="CHEBI:58228"/>
        <dbReference type="ChEBI" id="CHEBI:58359"/>
        <dbReference type="ChEBI" id="CHEBI:456216"/>
        <dbReference type="EC" id="6.3.5.5"/>
    </reaction>
</comment>
<feature type="domain" description="ATP-grasp" evidence="17">
    <location>
        <begin position="568"/>
        <end position="760"/>
    </location>
</feature>
<dbReference type="GO" id="GO:0004087">
    <property type="term" value="F:carbamoyl-phosphate synthase (ammonia) activity"/>
    <property type="evidence" value="ECO:0007669"/>
    <property type="project" value="UniProtKB-EC"/>
</dbReference>
<dbReference type="SMART" id="SM01097">
    <property type="entry name" value="CPSase_sm_chain"/>
    <property type="match status" value="1"/>
</dbReference>
<dbReference type="InterPro" id="IPR036914">
    <property type="entry name" value="MGS-like_dom_sf"/>
</dbReference>
<name>A0A1G4G9F7_9BACT</name>
<dbReference type="SMART" id="SM00851">
    <property type="entry name" value="MGS"/>
    <property type="match status" value="1"/>
</dbReference>
<keyword evidence="10 16" id="KW-0067">ATP-binding</keyword>
<dbReference type="PANTHER" id="PTHR11405">
    <property type="entry name" value="CARBAMOYLTRANSFERASE FAMILY MEMBER"/>
    <property type="match status" value="1"/>
</dbReference>
<keyword evidence="7" id="KW-0479">Metal-binding</keyword>
<evidence type="ECO:0000256" key="4">
    <source>
        <dbReference type="ARBA" id="ARBA00022571"/>
    </source>
</evidence>
<dbReference type="Proteomes" id="UP000178485">
    <property type="component" value="Chromosome i"/>
</dbReference>
<dbReference type="SMART" id="SM01096">
    <property type="entry name" value="CPSase_L_D3"/>
    <property type="match status" value="1"/>
</dbReference>
<keyword evidence="5 16" id="KW-0436">Ligase</keyword>
<feature type="binding site" evidence="16">
    <location>
        <position position="349"/>
    </location>
    <ligand>
        <name>L-glutamine</name>
        <dbReference type="ChEBI" id="CHEBI:58359"/>
    </ligand>
</feature>
<dbReference type="InterPro" id="IPR029062">
    <property type="entry name" value="Class_I_gatase-like"/>
</dbReference>
<dbReference type="SUPFAM" id="SSF48108">
    <property type="entry name" value="Carbamoyl phosphate synthetase, large subunit connection domain"/>
    <property type="match status" value="1"/>
</dbReference>
<dbReference type="CDD" id="cd01744">
    <property type="entry name" value="GATase1_CPSase"/>
    <property type="match status" value="1"/>
</dbReference>
<dbReference type="Gene3D" id="3.40.50.20">
    <property type="match status" value="2"/>
</dbReference>
<sequence>MSRRRNVSLAACNIFGGAKIPHFLNQNEREFVNLPNFLIRRVVQLKYRIHIRQYMYNKSLHLILEDGTVFKGKSFGYEAPVAGEVVFSTGMVGYTESLSDPSYLGQILTLTYPLIGNYGVPKEETTQGISTFYESERIQASGLIVSDFSFEYSHWNAAKSLSDWLKENKVPAVYGIDTRELTKLVREKGTMLGKLVFPDEPDIPFVNPDDENQVAKASCKEVIVYGNGKHKVVLVDCGVKNNIIRCLLKRDTTVIRVPWDYDFNSMEFDGLFISNGPGDPAYCTATIDNIRKAMQNGKPIFGICMGNQLLSLAGGAKTYKLKYGHRSCNQPVQLAGRQRAFVTSQNHGFAVDNESLGSEWEPLFVNMNDGTNEGIRHKSKPWFSCQFHPEASAGPTDTEFLFDVFIRTLEEENVSIPKLIEDELDAKLVAKQIYQGVEKGEVKKVLLLGSGALKIGEAGEFDYSGSQALKALKEEGIETVLVNPNIATVQTSEGIADKVYFLPVTPEFVERVIAKERPDSIFLSFGGQTALNCGVALYRKKILEKYNVRVLGTPVQAIIDTEDREIFNRKLSEIGVKYISSEAVTTLDDAIKAADNLGYPVIVRAAYALGGLGSGFCDNEEELRSLVTKAFNYSPQVLVEKSLKGWKEIEYEVVRDRYDNCITVCNMENFDPLGIHTGESIVVAPSQTLSNSEYYKLRELAIRIIRHIGIVGECNVQYALDPVSEDYRVIEVNARLSRSSALASKATGYPLAFVAAKLGLGYGLPELKNSVTKETTAFFEPALDYIVCKIPRWDLAKFHGVSREIGSSMKSVGEIMAIGRSFEEAFQKGLRMIQQGMHGFTGNKQLVTDELDKNLNVPTDKRVFFLSQAFEQGYTVEKIYGLTKIDRWFLYKLKNIVDIAHSIEQFGNKEEVPTELFIRAKKSGFSDYQIEKLIYKKPMPKDTIRDERVKRGILPVVKQIDTLAAEYPAQTNYLYLTYNGIANDVKYLGDRRSVIVLGSGAYRIGSSVEFDWCSVNALNTIRERGLRSVMINYNPETVSTDYDMCDRLYFDELSYERVRDIIELENPKGVIVSTGGQIPNNLAVRLDQSGVKILGTQAVDIDNAEDRHKFSSMLDRLGIDQPRWKELTTLEDIHQFVKEVGFPLLVRPSYVLSGAAMNVCSNTSELERFLTLATEVSKEYPVVVSEFIEGAKEIEIDAVAQKGELVVYAISEHVEFAGVHSGDATIQFPPQKIYTQTVRRIKQIARQIARELHISGPFNIQFLAKDNDIKVIECNLRASRSFPFVSKVLKINFIELATRVMLEEEVQRPEKSAFDLDYVGIKASQFSFTRLQKADPVLGVDMASTGEVGCIGTHFDDALLTAMLSVGYRIPEKNIVVSSGSTKSKVALLDACRLLADNGYNLFATSGTQKFLEENGVRCSYVAWPDEEGAPKVTEMIAGKEVDLVINIPKNLTERELTNGYKIRRGAIDFNIPLITNARLASAFIKAFCNMKAEDIEIKHWGEYK</sequence>
<feature type="binding site" evidence="16">
    <location>
        <position position="276"/>
    </location>
    <ligand>
        <name>L-glutamine</name>
        <dbReference type="ChEBI" id="CHEBI:58359"/>
    </ligand>
</feature>
<comment type="catalytic activity">
    <reaction evidence="16">
        <text>L-glutamine + H2O = L-glutamate + NH4(+)</text>
        <dbReference type="Rhea" id="RHEA:15889"/>
        <dbReference type="ChEBI" id="CHEBI:15377"/>
        <dbReference type="ChEBI" id="CHEBI:28938"/>
        <dbReference type="ChEBI" id="CHEBI:29985"/>
        <dbReference type="ChEBI" id="CHEBI:58359"/>
    </reaction>
</comment>
<dbReference type="UniPathway" id="UPA00070">
    <property type="reaction ID" value="UER00115"/>
</dbReference>
<dbReference type="Gene3D" id="3.50.30.20">
    <property type="entry name" value="Carbamoyl-phosphate synthase small subunit, N-terminal domain"/>
    <property type="match status" value="1"/>
</dbReference>
<dbReference type="PANTHER" id="PTHR11405:SF53">
    <property type="entry name" value="CARBAMOYL-PHOSPHATE SYNTHASE [AMMONIA], MITOCHONDRIAL"/>
    <property type="match status" value="1"/>
</dbReference>
<evidence type="ECO:0000256" key="13">
    <source>
        <dbReference type="ARBA" id="ARBA00023211"/>
    </source>
</evidence>
<feature type="domain" description="MGS-like" evidence="18">
    <location>
        <begin position="1368"/>
        <end position="1505"/>
    </location>
</feature>
<dbReference type="InterPro" id="IPR016185">
    <property type="entry name" value="PreATP-grasp_dom_sf"/>
</dbReference>
<evidence type="ECO:0000256" key="12">
    <source>
        <dbReference type="ARBA" id="ARBA00022975"/>
    </source>
</evidence>
<dbReference type="InterPro" id="IPR005483">
    <property type="entry name" value="CPSase_dom"/>
</dbReference>
<comment type="pathway">
    <text evidence="16">Amino-acid biosynthesis; L-arginine biosynthesis; carbamoyl phosphate from bicarbonate: step 1/1.</text>
</comment>
<dbReference type="NCBIfam" id="NF009455">
    <property type="entry name" value="PRK12815.1"/>
    <property type="match status" value="1"/>
</dbReference>
<feature type="binding site" evidence="16">
    <location>
        <position position="102"/>
    </location>
    <ligand>
        <name>L-glutamine</name>
        <dbReference type="ChEBI" id="CHEBI:58359"/>
    </ligand>
</feature>
<comment type="function">
    <text evidence="16">Small subunit of the glutamine-dependent carbamoyl phosphate synthetase (CPSase). CPSase catalyzes the formation of carbamoyl phosphate from the ammonia moiety of glutamine, carbonate, and phosphate donated by ATP, constituting the first step of 2 biosynthetic pathways, one leading to arginine and/or urea and the other to pyrimidine nucleotides. The small subunit (glutamine amidotransferase) binds and cleaves glutamine to supply the large subunit with the substrate ammonia.</text>
</comment>
<reference evidence="19 20" key="1">
    <citation type="submission" date="2016-08" db="EMBL/GenBank/DDBJ databases">
        <authorList>
            <person name="Seilhamer J.J."/>
        </authorList>
    </citation>
    <scope>NUCLEOTIDE SEQUENCE [LARGE SCALE GENOMIC DNA]</scope>
    <source>
        <strain evidence="19">ING2-E5A</strain>
    </source>
</reference>
<dbReference type="InterPro" id="IPR006274">
    <property type="entry name" value="CarbamoylP_synth_ssu"/>
</dbReference>
<feature type="binding site" evidence="16">
    <location>
        <position position="346"/>
    </location>
    <ligand>
        <name>L-glutamine</name>
        <dbReference type="ChEBI" id="CHEBI:58359"/>
    </ligand>
</feature>
<comment type="similarity">
    <text evidence="3">Belongs to the CarB family.</text>
</comment>
<feature type="active site" evidence="16">
    <location>
        <position position="390"/>
    </location>
</feature>
<dbReference type="InterPro" id="IPR002474">
    <property type="entry name" value="CarbamoylP_synth_ssu_N"/>
</dbReference>
<dbReference type="KEGG" id="pmuc:ING2E5A_2381"/>
<dbReference type="FunFam" id="1.10.1030.10:FF:000002">
    <property type="entry name" value="Carbamoyl-phosphate synthase large chain"/>
    <property type="match status" value="1"/>
</dbReference>
<dbReference type="SUPFAM" id="SSF52317">
    <property type="entry name" value="Class I glutamine amidotransferase-like"/>
    <property type="match status" value="1"/>
</dbReference>
<dbReference type="GO" id="GO:0006207">
    <property type="term" value="P:'de novo' pyrimidine nucleobase biosynthetic process"/>
    <property type="evidence" value="ECO:0007669"/>
    <property type="project" value="InterPro"/>
</dbReference>
<feature type="region of interest" description="CPSase" evidence="16">
    <location>
        <begin position="1"/>
        <end position="230"/>
    </location>
</feature>
<evidence type="ECO:0000256" key="8">
    <source>
        <dbReference type="ARBA" id="ARBA00022737"/>
    </source>
</evidence>
<dbReference type="FunFam" id="3.40.50.20:FF:000002">
    <property type="entry name" value="Carbamoyl-phosphate synthase large chain"/>
    <property type="match status" value="1"/>
</dbReference>
<evidence type="ECO:0000259" key="18">
    <source>
        <dbReference type="PROSITE" id="PS51855"/>
    </source>
</evidence>
<dbReference type="FunFam" id="3.30.470.20:FF:000004">
    <property type="entry name" value="Carbamoyl-phosphate synthase (glutamine-hydrolyzing)"/>
    <property type="match status" value="1"/>
</dbReference>
<evidence type="ECO:0000256" key="5">
    <source>
        <dbReference type="ARBA" id="ARBA00022598"/>
    </source>
</evidence>
<evidence type="ECO:0000256" key="11">
    <source>
        <dbReference type="ARBA" id="ARBA00022842"/>
    </source>
</evidence>
<accession>A0A1G4G9F7</accession>
<dbReference type="CDD" id="cd01423">
    <property type="entry name" value="MGS_CPS_I_III"/>
    <property type="match status" value="1"/>
</dbReference>
<dbReference type="InterPro" id="IPR005479">
    <property type="entry name" value="CPAse_ATP-bd"/>
</dbReference>
<dbReference type="Pfam" id="PF00117">
    <property type="entry name" value="GATase"/>
    <property type="match status" value="1"/>
</dbReference>
<dbReference type="STRING" id="1642646.ING2E5A_2381"/>
<evidence type="ECO:0000256" key="2">
    <source>
        <dbReference type="ARBA" id="ARBA00001947"/>
    </source>
</evidence>
<dbReference type="Pfam" id="PF02787">
    <property type="entry name" value="CPSase_L_D3"/>
    <property type="match status" value="1"/>
</dbReference>
<feature type="binding site" evidence="16">
    <location>
        <position position="308"/>
    </location>
    <ligand>
        <name>L-glutamine</name>
        <dbReference type="ChEBI" id="CHEBI:58359"/>
    </ligand>
</feature>
<dbReference type="GO" id="GO:0006541">
    <property type="term" value="P:glutamine metabolic process"/>
    <property type="evidence" value="ECO:0007669"/>
    <property type="project" value="InterPro"/>
</dbReference>
<dbReference type="NCBIfam" id="NF003671">
    <property type="entry name" value="PRK05294.1"/>
    <property type="match status" value="1"/>
</dbReference>
<feature type="active site" description="Nucleophile" evidence="16">
    <location>
        <position position="304"/>
    </location>
</feature>
<keyword evidence="6 16" id="KW-0028">Amino-acid biosynthesis</keyword>
<dbReference type="InterPro" id="IPR036897">
    <property type="entry name" value="CarbamoylP_synth_lsu_oligo_sf"/>
</dbReference>
<dbReference type="GO" id="GO:0005951">
    <property type="term" value="C:carbamoyl-phosphate synthase complex"/>
    <property type="evidence" value="ECO:0007669"/>
    <property type="project" value="TreeGrafter"/>
</dbReference>
<dbReference type="InterPro" id="IPR058047">
    <property type="entry name" value="CPSase_preATP-grasp"/>
</dbReference>
<keyword evidence="20" id="KW-1185">Reference proteome</keyword>
<evidence type="ECO:0000256" key="1">
    <source>
        <dbReference type="ARBA" id="ARBA00001936"/>
    </source>
</evidence>
<dbReference type="InterPro" id="IPR036480">
    <property type="entry name" value="CarbP_synth_ssu_N_sf"/>
</dbReference>
<evidence type="ECO:0000256" key="3">
    <source>
        <dbReference type="ARBA" id="ARBA00009799"/>
    </source>
</evidence>
<dbReference type="PROSITE" id="PS51855">
    <property type="entry name" value="MGS"/>
    <property type="match status" value="1"/>
</dbReference>
<dbReference type="Gene3D" id="3.30.470.20">
    <property type="entry name" value="ATP-grasp fold, B domain"/>
    <property type="match status" value="2"/>
</dbReference>
<feature type="binding site" evidence="16">
    <location>
        <position position="348"/>
    </location>
    <ligand>
        <name>L-glutamine</name>
        <dbReference type="ChEBI" id="CHEBI:58359"/>
    </ligand>
</feature>
<dbReference type="InterPro" id="IPR011761">
    <property type="entry name" value="ATP-grasp"/>
</dbReference>
<dbReference type="InterPro" id="IPR013815">
    <property type="entry name" value="ATP_grasp_subdomain_1"/>
</dbReference>
<dbReference type="PRINTS" id="PR00098">
    <property type="entry name" value="CPSASE"/>
</dbReference>
<dbReference type="Pfam" id="PF25596">
    <property type="entry name" value="CPSase_L_D1"/>
    <property type="match status" value="2"/>
</dbReference>
<evidence type="ECO:0000256" key="14">
    <source>
        <dbReference type="ARBA" id="ARBA00047359"/>
    </source>
</evidence>
<dbReference type="EMBL" id="LT608328">
    <property type="protein sequence ID" value="SCM59183.1"/>
    <property type="molecule type" value="Genomic_DNA"/>
</dbReference>
<dbReference type="PROSITE" id="PS00866">
    <property type="entry name" value="CPSASE_1"/>
    <property type="match status" value="2"/>
</dbReference>
<dbReference type="Gene3D" id="3.40.50.1380">
    <property type="entry name" value="Methylglyoxal synthase-like domain"/>
    <property type="match status" value="1"/>
</dbReference>
<dbReference type="FunFam" id="3.40.50.20:FF:000001">
    <property type="entry name" value="Carbamoyl-phosphate synthase large chain"/>
    <property type="match status" value="1"/>
</dbReference>
<dbReference type="Gene3D" id="3.30.1490.20">
    <property type="entry name" value="ATP-grasp fold, A domain"/>
    <property type="match status" value="1"/>
</dbReference>
<evidence type="ECO:0000256" key="10">
    <source>
        <dbReference type="ARBA" id="ARBA00022840"/>
    </source>
</evidence>
<feature type="binding site" evidence="16">
    <location>
        <position position="278"/>
    </location>
    <ligand>
        <name>L-glutamine</name>
        <dbReference type="ChEBI" id="CHEBI:58359"/>
    </ligand>
</feature>
<dbReference type="InterPro" id="IPR017926">
    <property type="entry name" value="GATASE"/>
</dbReference>
<evidence type="ECO:0000256" key="6">
    <source>
        <dbReference type="ARBA" id="ARBA00022605"/>
    </source>
</evidence>
<dbReference type="PRINTS" id="PR00096">
    <property type="entry name" value="GATASE"/>
</dbReference>
<dbReference type="NCBIfam" id="NF009475">
    <property type="entry name" value="PRK12838.1"/>
    <property type="match status" value="1"/>
</dbReference>
<dbReference type="InterPro" id="IPR005480">
    <property type="entry name" value="CPSase_lsu_oligo"/>
</dbReference>
<evidence type="ECO:0000313" key="20">
    <source>
        <dbReference type="Proteomes" id="UP000178485"/>
    </source>
</evidence>
<dbReference type="NCBIfam" id="TIGR01368">
    <property type="entry name" value="CPSaseIIsmall"/>
    <property type="match status" value="1"/>
</dbReference>
<keyword evidence="11" id="KW-0460">Magnesium</keyword>
<dbReference type="Pfam" id="PF02786">
    <property type="entry name" value="CPSase_L_D2"/>
    <property type="match status" value="2"/>
</dbReference>
<evidence type="ECO:0000256" key="7">
    <source>
        <dbReference type="ARBA" id="ARBA00022723"/>
    </source>
</evidence>
<dbReference type="HAMAP" id="MF_01209">
    <property type="entry name" value="CPSase_S_chain"/>
    <property type="match status" value="1"/>
</dbReference>
<dbReference type="Gene3D" id="3.40.50.880">
    <property type="match status" value="1"/>
</dbReference>
<dbReference type="Pfam" id="PF00988">
    <property type="entry name" value="CPSase_sm_chain"/>
    <property type="match status" value="1"/>
</dbReference>
<dbReference type="GO" id="GO:0046872">
    <property type="term" value="F:metal ion binding"/>
    <property type="evidence" value="ECO:0007669"/>
    <property type="project" value="UniProtKB-KW"/>
</dbReference>
<dbReference type="FunFam" id="3.50.30.20:FF:000002">
    <property type="entry name" value="Carbamoyl-phosphate synthase 1, mitochondrial"/>
    <property type="match status" value="1"/>
</dbReference>
<dbReference type="EC" id="6.3.5.5" evidence="16"/>
<comment type="pathway">
    <text evidence="16">Pyrimidine metabolism; UMP biosynthesis via de novo pathway; (S)-dihydroorotate from bicarbonate: step 1/3.</text>
</comment>
<gene>
    <name evidence="19" type="primary">CAD</name>
    <name evidence="16" type="synonym">carA</name>
    <name evidence="19" type="ORF">ING2E5A_2381</name>
</gene>
<keyword evidence="8" id="KW-0677">Repeat</keyword>
<dbReference type="Pfam" id="PF02142">
    <property type="entry name" value="MGS"/>
    <property type="match status" value="1"/>
</dbReference>
<dbReference type="PROSITE" id="PS51273">
    <property type="entry name" value="GATASE_TYPE_1"/>
    <property type="match status" value="1"/>
</dbReference>
<keyword evidence="4 16" id="KW-0055">Arginine biosynthesis</keyword>
<dbReference type="SUPFAM" id="SSF52021">
    <property type="entry name" value="Carbamoyl phosphate synthetase, small subunit N-terminal domain"/>
    <property type="match status" value="1"/>
</dbReference>
<dbReference type="GO" id="GO:0004088">
    <property type="term" value="F:carbamoyl-phosphate synthase (glutamine-hydrolyzing) activity"/>
    <property type="evidence" value="ECO:0007669"/>
    <property type="project" value="UniProtKB-UniRule"/>
</dbReference>
<keyword evidence="13" id="KW-0464">Manganese</keyword>
<dbReference type="SUPFAM" id="SSF56059">
    <property type="entry name" value="Glutathione synthetase ATP-binding domain-like"/>
    <property type="match status" value="2"/>
</dbReference>
<dbReference type="PROSITE" id="PS00867">
    <property type="entry name" value="CPSASE_2"/>
    <property type="match status" value="2"/>
</dbReference>
<dbReference type="Gene3D" id="1.10.1030.10">
    <property type="entry name" value="Carbamoyl-phosphate synthetase, large subunit oligomerisation domain"/>
    <property type="match status" value="1"/>
</dbReference>
<evidence type="ECO:0000256" key="9">
    <source>
        <dbReference type="ARBA" id="ARBA00022741"/>
    </source>
</evidence>
<protein>
    <recommendedName>
        <fullName evidence="16">Carbamoyl phosphate synthase small chain</fullName>
        <ecNumber evidence="16">6.3.5.5</ecNumber>
    </recommendedName>
    <alternativeName>
        <fullName evidence="16">Carbamoyl phosphate synthetase glutamine chain</fullName>
    </alternativeName>
</protein>
<dbReference type="GO" id="GO:0044205">
    <property type="term" value="P:'de novo' UMP biosynthetic process"/>
    <property type="evidence" value="ECO:0007669"/>
    <property type="project" value="UniProtKB-UniRule"/>
</dbReference>
<dbReference type="FunFam" id="3.30.470.20:FF:000001">
    <property type="entry name" value="Carbamoyl-phosphate synthase large chain"/>
    <property type="match status" value="1"/>
</dbReference>
<dbReference type="PRINTS" id="PR00099">
    <property type="entry name" value="CPSGATASE"/>
</dbReference>
<evidence type="ECO:0000256" key="15">
    <source>
        <dbReference type="ARBA" id="ARBA00048816"/>
    </source>
</evidence>
<evidence type="ECO:0000313" key="19">
    <source>
        <dbReference type="EMBL" id="SCM59183.1"/>
    </source>
</evidence>
<dbReference type="PROSITE" id="PS50975">
    <property type="entry name" value="ATP_GRASP"/>
    <property type="match status" value="2"/>
</dbReference>
<evidence type="ECO:0000259" key="17">
    <source>
        <dbReference type="PROSITE" id="PS50975"/>
    </source>
</evidence>
<feature type="domain" description="ATP-grasp" evidence="17">
    <location>
        <begin position="1111"/>
        <end position="1302"/>
    </location>
</feature>
<comment type="similarity">
    <text evidence="16">Belongs to the CarA family.</text>
</comment>
<dbReference type="InterPro" id="IPR006275">
    <property type="entry name" value="CPSase_lsu"/>
</dbReference>
<dbReference type="UniPathway" id="UPA00068">
    <property type="reaction ID" value="UER00171"/>
</dbReference>
<dbReference type="NCBIfam" id="TIGR01369">
    <property type="entry name" value="CPSaseII_lrg"/>
    <property type="match status" value="1"/>
</dbReference>
<comment type="cofactor">
    <cofactor evidence="2">
        <name>Zn(2+)</name>
        <dbReference type="ChEBI" id="CHEBI:29105"/>
    </cofactor>
</comment>
<keyword evidence="12 16" id="KW-0665">Pyrimidine biosynthesis</keyword>
<dbReference type="InterPro" id="IPR035686">
    <property type="entry name" value="CPSase_GATase1"/>
</dbReference>
<dbReference type="FunFam" id="3.30.1490.20:FF:000001">
    <property type="entry name" value="Carbamoyl-phosphate synthase large chain"/>
    <property type="match status" value="1"/>
</dbReference>
<dbReference type="InterPro" id="IPR011607">
    <property type="entry name" value="MGS-like_dom"/>
</dbReference>
<keyword evidence="16" id="KW-0315">Glutamine amidotransferase</keyword>
<comment type="catalytic activity">
    <reaction evidence="14">
        <text>hydrogencarbonate + NH4(+) + 2 ATP = carbamoyl phosphate + 2 ADP + phosphate + 2 H(+)</text>
        <dbReference type="Rhea" id="RHEA:18029"/>
        <dbReference type="ChEBI" id="CHEBI:15378"/>
        <dbReference type="ChEBI" id="CHEBI:17544"/>
        <dbReference type="ChEBI" id="CHEBI:28938"/>
        <dbReference type="ChEBI" id="CHEBI:30616"/>
        <dbReference type="ChEBI" id="CHEBI:43474"/>
        <dbReference type="ChEBI" id="CHEBI:58228"/>
        <dbReference type="ChEBI" id="CHEBI:456216"/>
        <dbReference type="EC" id="6.3.4.16"/>
    </reaction>
</comment>
<keyword evidence="9 16" id="KW-0547">Nucleotide-binding</keyword>
<dbReference type="SUPFAM" id="SSF52440">
    <property type="entry name" value="PreATP-grasp domain"/>
    <property type="match status" value="2"/>
</dbReference>
<proteinExistence type="inferred from homology"/>
<evidence type="ECO:0000256" key="16">
    <source>
        <dbReference type="HAMAP-Rule" id="MF_01209"/>
    </source>
</evidence>
<dbReference type="GO" id="GO:0006526">
    <property type="term" value="P:L-arginine biosynthetic process"/>
    <property type="evidence" value="ECO:0007669"/>
    <property type="project" value="UniProtKB-UniRule"/>
</dbReference>
<dbReference type="GO" id="GO:0005524">
    <property type="term" value="F:ATP binding"/>
    <property type="evidence" value="ECO:0007669"/>
    <property type="project" value="UniProtKB-UniRule"/>
</dbReference>
<comment type="subunit">
    <text evidence="16">Composed of two chains; the small (or glutamine) chain promotes the hydrolysis of glutamine to ammonia, which is used by the large (or ammonia) chain to synthesize carbamoyl phosphate. Tetramer of heterodimers (alpha,beta)4.</text>
</comment>
<comment type="cofactor">
    <cofactor evidence="1">
        <name>Mn(2+)</name>
        <dbReference type="ChEBI" id="CHEBI:29035"/>
    </cofactor>
</comment>